<keyword evidence="1" id="KW-0732">Signal</keyword>
<dbReference type="EMBL" id="CM016554">
    <property type="protein sequence ID" value="TKW29028.1"/>
    <property type="molecule type" value="Genomic_DNA"/>
</dbReference>
<protein>
    <recommendedName>
        <fullName evidence="4">Bifunctional inhibitor/plant lipid transfer protein/seed storage helical domain-containing protein</fullName>
    </recommendedName>
</protein>
<gene>
    <name evidence="2" type="ORF">SEVIR_3G368500v2</name>
</gene>
<reference evidence="2" key="1">
    <citation type="submission" date="2019-03" db="EMBL/GenBank/DDBJ databases">
        <title>WGS assembly of Setaria viridis.</title>
        <authorList>
            <person name="Huang P."/>
            <person name="Jenkins J."/>
            <person name="Grimwood J."/>
            <person name="Barry K."/>
            <person name="Healey A."/>
            <person name="Mamidi S."/>
            <person name="Sreedasyam A."/>
            <person name="Shu S."/>
            <person name="Feldman M."/>
            <person name="Wu J."/>
            <person name="Yu Y."/>
            <person name="Chen C."/>
            <person name="Johnson J."/>
            <person name="Rokhsar D."/>
            <person name="Baxter I."/>
            <person name="Schmutz J."/>
            <person name="Brutnell T."/>
            <person name="Kellogg E."/>
        </authorList>
    </citation>
    <scope>NUCLEOTIDE SEQUENCE [LARGE SCALE GENOMIC DNA]</scope>
</reference>
<evidence type="ECO:0000313" key="3">
    <source>
        <dbReference type="Proteomes" id="UP000298652"/>
    </source>
</evidence>
<evidence type="ECO:0008006" key="4">
    <source>
        <dbReference type="Google" id="ProtNLM"/>
    </source>
</evidence>
<feature type="signal peptide" evidence="1">
    <location>
        <begin position="1"/>
        <end position="35"/>
    </location>
</feature>
<evidence type="ECO:0000313" key="2">
    <source>
        <dbReference type="EMBL" id="TKW29028.1"/>
    </source>
</evidence>
<dbReference type="Gramene" id="TKW29028">
    <property type="protein sequence ID" value="TKW29028"/>
    <property type="gene ID" value="SEVIR_3G368500v2"/>
</dbReference>
<accession>A0A4U6VHN2</accession>
<proteinExistence type="predicted"/>
<name>A0A4U6VHN2_SETVI</name>
<sequence>MAPCRFCKHQGVAVGGLALLAALVVVGLALPGAAAAQQQGQDRDKDVVIPASVQDACFRVAHGRGLLFCAEKDTQGCCELLRLFAGVADDCACSLLKVIEGRGIDLNNVIKTTRIEKACQDKAKDSNLDPLERLQRLFKRFTDDMAEKWIEVFNCEPHCRSQKQ</sequence>
<dbReference type="Proteomes" id="UP000298652">
    <property type="component" value="Chromosome 3"/>
</dbReference>
<keyword evidence="3" id="KW-1185">Reference proteome</keyword>
<feature type="chain" id="PRO_5020855422" description="Bifunctional inhibitor/plant lipid transfer protein/seed storage helical domain-containing protein" evidence="1">
    <location>
        <begin position="36"/>
        <end position="164"/>
    </location>
</feature>
<dbReference type="AlphaFoldDB" id="A0A4U6VHN2"/>
<evidence type="ECO:0000256" key="1">
    <source>
        <dbReference type="SAM" id="SignalP"/>
    </source>
</evidence>
<organism evidence="2 3">
    <name type="scientific">Setaria viridis</name>
    <name type="common">Green bristlegrass</name>
    <name type="synonym">Setaria italica subsp. viridis</name>
    <dbReference type="NCBI Taxonomy" id="4556"/>
    <lineage>
        <taxon>Eukaryota</taxon>
        <taxon>Viridiplantae</taxon>
        <taxon>Streptophyta</taxon>
        <taxon>Embryophyta</taxon>
        <taxon>Tracheophyta</taxon>
        <taxon>Spermatophyta</taxon>
        <taxon>Magnoliopsida</taxon>
        <taxon>Liliopsida</taxon>
        <taxon>Poales</taxon>
        <taxon>Poaceae</taxon>
        <taxon>PACMAD clade</taxon>
        <taxon>Panicoideae</taxon>
        <taxon>Panicodae</taxon>
        <taxon>Paniceae</taxon>
        <taxon>Cenchrinae</taxon>
        <taxon>Setaria</taxon>
    </lineage>
</organism>